<evidence type="ECO:0000313" key="2">
    <source>
        <dbReference type="Proteomes" id="UP000597444"/>
    </source>
</evidence>
<sequence>MAHLYQFRPGSLVSVHSKTGDSKEQVKQITEQGHIELENGAHFLANGRAVGSSNSTITLLADEKFSQITFEFGTSRQDRPCIVMVIGDVRYILLTTKMGPMADGMIKQLVEDFETDALPGVPLDWRRSIANQTLTFVVRERSSTGVYVHESKFDKLVDMFGESQL</sequence>
<dbReference type="RefSeq" id="WP_220211304.1">
    <property type="nucleotide sequence ID" value="NZ_BNJK01000003.1"/>
</dbReference>
<organism evidence="1 2">
    <name type="scientific">Reticulibacter mediterranei</name>
    <dbReference type="NCBI Taxonomy" id="2778369"/>
    <lineage>
        <taxon>Bacteria</taxon>
        <taxon>Bacillati</taxon>
        <taxon>Chloroflexota</taxon>
        <taxon>Ktedonobacteria</taxon>
        <taxon>Ktedonobacterales</taxon>
        <taxon>Reticulibacteraceae</taxon>
        <taxon>Reticulibacter</taxon>
    </lineage>
</organism>
<dbReference type="EMBL" id="BNJK01000003">
    <property type="protein sequence ID" value="GHP00716.1"/>
    <property type="molecule type" value="Genomic_DNA"/>
</dbReference>
<evidence type="ECO:0000313" key="1">
    <source>
        <dbReference type="EMBL" id="GHP00716.1"/>
    </source>
</evidence>
<keyword evidence="2" id="KW-1185">Reference proteome</keyword>
<name>A0A8J3IYB1_9CHLR</name>
<proteinExistence type="predicted"/>
<protein>
    <submittedName>
        <fullName evidence="1">Uncharacterized protein</fullName>
    </submittedName>
</protein>
<reference evidence="1" key="1">
    <citation type="submission" date="2020-10" db="EMBL/GenBank/DDBJ databases">
        <title>Taxonomic study of unclassified bacteria belonging to the class Ktedonobacteria.</title>
        <authorList>
            <person name="Yabe S."/>
            <person name="Wang C.M."/>
            <person name="Zheng Y."/>
            <person name="Sakai Y."/>
            <person name="Cavaletti L."/>
            <person name="Monciardini P."/>
            <person name="Donadio S."/>
        </authorList>
    </citation>
    <scope>NUCLEOTIDE SEQUENCE</scope>
    <source>
        <strain evidence="1">ID150040</strain>
    </source>
</reference>
<dbReference type="AlphaFoldDB" id="A0A8J3IYB1"/>
<accession>A0A8J3IYB1</accession>
<gene>
    <name evidence="1" type="ORF">KSF_107630</name>
</gene>
<comment type="caution">
    <text evidence="1">The sequence shown here is derived from an EMBL/GenBank/DDBJ whole genome shotgun (WGS) entry which is preliminary data.</text>
</comment>
<dbReference type="Proteomes" id="UP000597444">
    <property type="component" value="Unassembled WGS sequence"/>
</dbReference>